<dbReference type="EMBL" id="CP013023">
    <property type="protein sequence ID" value="ANF95327.1"/>
    <property type="molecule type" value="Genomic_DNA"/>
</dbReference>
<keyword evidence="1" id="KW-1133">Transmembrane helix</keyword>
<keyword evidence="3" id="KW-1185">Reference proteome</keyword>
<keyword evidence="1" id="KW-0472">Membrane</keyword>
<evidence type="ECO:0000256" key="1">
    <source>
        <dbReference type="SAM" id="Phobius"/>
    </source>
</evidence>
<accession>A0A172ZDJ0</accession>
<feature type="transmembrane region" description="Helical" evidence="1">
    <location>
        <begin position="85"/>
        <end position="112"/>
    </location>
</feature>
<protein>
    <submittedName>
        <fullName evidence="2">Uncharacterized protein</fullName>
    </submittedName>
</protein>
<feature type="transmembrane region" description="Helical" evidence="1">
    <location>
        <begin position="12"/>
        <end position="29"/>
    </location>
</feature>
<reference evidence="2 3" key="2">
    <citation type="journal article" date="2016" name="Int. J. Syst. Evol. Microbiol.">
        <title>Paenibacillus bovis sp. nov., isolated from raw yak (Bos grunniens) milk.</title>
        <authorList>
            <person name="Gao C."/>
            <person name="Han J."/>
            <person name="Liu Z."/>
            <person name="Xu X."/>
            <person name="Hang F."/>
            <person name="Wu Z."/>
        </authorList>
    </citation>
    <scope>NUCLEOTIDE SEQUENCE [LARGE SCALE GENOMIC DNA]</scope>
    <source>
        <strain evidence="2 3">BD3526</strain>
    </source>
</reference>
<dbReference type="AlphaFoldDB" id="A0A172ZDJ0"/>
<proteinExistence type="predicted"/>
<sequence length="115" mass="12903">MNKGSLAKSTVLKIYYLIMAVAVIALVTGKERWLAGGADTDTAMWLYYGVVTIGLLIIVPALVMAWFWLRRWMTTYNVEPGLRRILLIITIPMMLVIGYMLELVFIMVFIGLGGS</sequence>
<evidence type="ECO:0000313" key="3">
    <source>
        <dbReference type="Proteomes" id="UP000078148"/>
    </source>
</evidence>
<dbReference type="KEGG" id="pbv:AR543_04380"/>
<dbReference type="Proteomes" id="UP000078148">
    <property type="component" value="Chromosome"/>
</dbReference>
<keyword evidence="1" id="KW-0812">Transmembrane</keyword>
<reference evidence="3" key="1">
    <citation type="submission" date="2015-10" db="EMBL/GenBank/DDBJ databases">
        <title>Genome of Paenibacillus bovis sp. nov.</title>
        <authorList>
            <person name="Wu Z."/>
            <person name="Gao C."/>
            <person name="Liu Z."/>
            <person name="Zheng H."/>
        </authorList>
    </citation>
    <scope>NUCLEOTIDE SEQUENCE [LARGE SCALE GENOMIC DNA]</scope>
    <source>
        <strain evidence="3">BD3526</strain>
    </source>
</reference>
<dbReference type="RefSeq" id="WP_060532155.1">
    <property type="nucleotide sequence ID" value="NZ_CP013023.1"/>
</dbReference>
<organism evidence="2 3">
    <name type="scientific">Paenibacillus bovis</name>
    <dbReference type="NCBI Taxonomy" id="1616788"/>
    <lineage>
        <taxon>Bacteria</taxon>
        <taxon>Bacillati</taxon>
        <taxon>Bacillota</taxon>
        <taxon>Bacilli</taxon>
        <taxon>Bacillales</taxon>
        <taxon>Paenibacillaceae</taxon>
        <taxon>Paenibacillus</taxon>
    </lineage>
</organism>
<name>A0A172ZDJ0_9BACL</name>
<dbReference type="OrthoDB" id="2623078at2"/>
<feature type="transmembrane region" description="Helical" evidence="1">
    <location>
        <begin position="45"/>
        <end position="69"/>
    </location>
</feature>
<gene>
    <name evidence="2" type="ORF">AR543_04380</name>
</gene>
<evidence type="ECO:0000313" key="2">
    <source>
        <dbReference type="EMBL" id="ANF95327.1"/>
    </source>
</evidence>